<comment type="caution">
    <text evidence="1">The sequence shown here is derived from an EMBL/GenBank/DDBJ whole genome shotgun (WGS) entry which is preliminary data.</text>
</comment>
<proteinExistence type="predicted"/>
<dbReference type="EMBL" id="BARV01034924">
    <property type="protein sequence ID" value="GAI51937.1"/>
    <property type="molecule type" value="Genomic_DNA"/>
</dbReference>
<gene>
    <name evidence="1" type="ORF">S06H3_54574</name>
</gene>
<evidence type="ECO:0000313" key="1">
    <source>
        <dbReference type="EMBL" id="GAI51937.1"/>
    </source>
</evidence>
<organism evidence="1">
    <name type="scientific">marine sediment metagenome</name>
    <dbReference type="NCBI Taxonomy" id="412755"/>
    <lineage>
        <taxon>unclassified sequences</taxon>
        <taxon>metagenomes</taxon>
        <taxon>ecological metagenomes</taxon>
    </lineage>
</organism>
<name>X1P6J0_9ZZZZ</name>
<accession>X1P6J0</accession>
<feature type="non-terminal residue" evidence="1">
    <location>
        <position position="112"/>
    </location>
</feature>
<reference evidence="1" key="1">
    <citation type="journal article" date="2014" name="Front. Microbiol.">
        <title>High frequency of phylogenetically diverse reductive dehalogenase-homologous genes in deep subseafloor sedimentary metagenomes.</title>
        <authorList>
            <person name="Kawai M."/>
            <person name="Futagami T."/>
            <person name="Toyoda A."/>
            <person name="Takaki Y."/>
            <person name="Nishi S."/>
            <person name="Hori S."/>
            <person name="Arai W."/>
            <person name="Tsubouchi T."/>
            <person name="Morono Y."/>
            <person name="Uchiyama I."/>
            <person name="Ito T."/>
            <person name="Fujiyama A."/>
            <person name="Inagaki F."/>
            <person name="Takami H."/>
        </authorList>
    </citation>
    <scope>NUCLEOTIDE SEQUENCE</scope>
    <source>
        <strain evidence="1">Expedition CK06-06</strain>
    </source>
</reference>
<sequence>MPDSLTSGNDTTGAVNVEAYVFVRVLSLKIEKLGNNNISHLVINGHAQHDNALSQQERVDIKGSLPPGTTFNYHRNNIHRLIVHLSPPISFYMVQDKCSLLHNYNLLSGFSH</sequence>
<protein>
    <submittedName>
        <fullName evidence="1">Uncharacterized protein</fullName>
    </submittedName>
</protein>
<dbReference type="AlphaFoldDB" id="X1P6J0"/>